<organism evidence="1 2">
    <name type="scientific">Amycolatopsis jiangsuensis</name>
    <dbReference type="NCBI Taxonomy" id="1181879"/>
    <lineage>
        <taxon>Bacteria</taxon>
        <taxon>Bacillati</taxon>
        <taxon>Actinomycetota</taxon>
        <taxon>Actinomycetes</taxon>
        <taxon>Pseudonocardiales</taxon>
        <taxon>Pseudonocardiaceae</taxon>
        <taxon>Amycolatopsis</taxon>
    </lineage>
</organism>
<evidence type="ECO:0000313" key="1">
    <source>
        <dbReference type="EMBL" id="MBB4689689.1"/>
    </source>
</evidence>
<dbReference type="Proteomes" id="UP000581769">
    <property type="component" value="Unassembled WGS sequence"/>
</dbReference>
<dbReference type="EMBL" id="JACHMG010000001">
    <property type="protein sequence ID" value="MBB4689689.1"/>
    <property type="molecule type" value="Genomic_DNA"/>
</dbReference>
<gene>
    <name evidence="1" type="ORF">BJY18_007174</name>
</gene>
<proteinExistence type="predicted"/>
<protein>
    <submittedName>
        <fullName evidence="1">Uncharacterized protein</fullName>
    </submittedName>
</protein>
<evidence type="ECO:0000313" key="2">
    <source>
        <dbReference type="Proteomes" id="UP000581769"/>
    </source>
</evidence>
<dbReference type="AlphaFoldDB" id="A0A840J7K1"/>
<reference evidence="1 2" key="1">
    <citation type="submission" date="2020-08" db="EMBL/GenBank/DDBJ databases">
        <title>Sequencing the genomes of 1000 actinobacteria strains.</title>
        <authorList>
            <person name="Klenk H.-P."/>
        </authorList>
    </citation>
    <scope>NUCLEOTIDE SEQUENCE [LARGE SCALE GENOMIC DNA]</scope>
    <source>
        <strain evidence="1 2">DSM 45859</strain>
    </source>
</reference>
<sequence>MSVWIGDDGTEVLIDRDTGEVVVEDDEEQGMTRER</sequence>
<keyword evidence="2" id="KW-1185">Reference proteome</keyword>
<name>A0A840J7K1_9PSEU</name>
<accession>A0A840J7K1</accession>
<comment type="caution">
    <text evidence="1">The sequence shown here is derived from an EMBL/GenBank/DDBJ whole genome shotgun (WGS) entry which is preliminary data.</text>
</comment>